<accession>A0A7S7RC02</accession>
<dbReference type="Pfam" id="PF00005">
    <property type="entry name" value="ABC_tran"/>
    <property type="match status" value="1"/>
</dbReference>
<gene>
    <name evidence="5" type="ORF">AWH56_001810</name>
</gene>
<keyword evidence="2" id="KW-0547">Nucleotide-binding</keyword>
<dbReference type="PANTHER" id="PTHR42781:SF4">
    <property type="entry name" value="SPERMIDINE_PUTRESCINE IMPORT ATP-BINDING PROTEIN POTA"/>
    <property type="match status" value="1"/>
</dbReference>
<dbReference type="InterPro" id="IPR027417">
    <property type="entry name" value="P-loop_NTPase"/>
</dbReference>
<dbReference type="PROSITE" id="PS00211">
    <property type="entry name" value="ABC_TRANSPORTER_1"/>
    <property type="match status" value="1"/>
</dbReference>
<dbReference type="SUPFAM" id="SSF52540">
    <property type="entry name" value="P-loop containing nucleoside triphosphate hydrolases"/>
    <property type="match status" value="1"/>
</dbReference>
<evidence type="ECO:0000313" key="5">
    <source>
        <dbReference type="EMBL" id="QOY36455.1"/>
    </source>
</evidence>
<evidence type="ECO:0000256" key="1">
    <source>
        <dbReference type="ARBA" id="ARBA00022448"/>
    </source>
</evidence>
<sequence length="244" mass="27340">MKILQLIDVKVIAGKQRLLDIPEFSLEQGDLVGVIGPNGAGKSTLLKVLSFLQAPSEGHVLYKGEEKHANSLELELRRRFAVALQQSLLFDASVNENVGLGLKLRKENKKVIHEKVDYWLKKFNIDHLAIKNARSLSGGEAQRVNLARALILEPEVLFLDEPFSALDFPTKAQLIQDFKEILHDTSTTTFFVSHDLLEIKHLTKSLVVIINGNVNQIGDTKVVIDQPNEAAAPFLNKWKELYTL</sequence>
<organism evidence="5 6">
    <name type="scientific">Anaerobacillus isosaccharinicus</name>
    <dbReference type="NCBI Taxonomy" id="1532552"/>
    <lineage>
        <taxon>Bacteria</taxon>
        <taxon>Bacillati</taxon>
        <taxon>Bacillota</taxon>
        <taxon>Bacilli</taxon>
        <taxon>Bacillales</taxon>
        <taxon>Bacillaceae</taxon>
        <taxon>Anaerobacillus</taxon>
    </lineage>
</organism>
<dbReference type="RefSeq" id="WP_182080559.1">
    <property type="nucleotide sequence ID" value="NZ_CP063356.2"/>
</dbReference>
<dbReference type="AlphaFoldDB" id="A0A7S7RC02"/>
<dbReference type="InterPro" id="IPR050093">
    <property type="entry name" value="ABC_SmlMolc_Importer"/>
</dbReference>
<dbReference type="GO" id="GO:0016887">
    <property type="term" value="F:ATP hydrolysis activity"/>
    <property type="evidence" value="ECO:0007669"/>
    <property type="project" value="InterPro"/>
</dbReference>
<evidence type="ECO:0000313" key="6">
    <source>
        <dbReference type="Proteomes" id="UP000180175"/>
    </source>
</evidence>
<reference evidence="5 6" key="1">
    <citation type="journal article" date="2017" name="Genome Announc.">
        <title>Draft Genome Sequences of Four Alkaliphilic Bacteria Belonging to the Anaerobacillus Genus.</title>
        <authorList>
            <person name="Bassil N.M."/>
            <person name="Lloyd J.R."/>
        </authorList>
    </citation>
    <scope>NUCLEOTIDE SEQUENCE [LARGE SCALE GENOMIC DNA]</scope>
    <source>
        <strain evidence="5 6">NB2006</strain>
    </source>
</reference>
<dbReference type="PROSITE" id="PS50893">
    <property type="entry name" value="ABC_TRANSPORTER_2"/>
    <property type="match status" value="1"/>
</dbReference>
<dbReference type="SMART" id="SM00382">
    <property type="entry name" value="AAA"/>
    <property type="match status" value="1"/>
</dbReference>
<proteinExistence type="predicted"/>
<dbReference type="Proteomes" id="UP000180175">
    <property type="component" value="Chromosome"/>
</dbReference>
<feature type="domain" description="ABC transporter" evidence="4">
    <location>
        <begin position="4"/>
        <end position="236"/>
    </location>
</feature>
<keyword evidence="1" id="KW-0813">Transport</keyword>
<keyword evidence="6" id="KW-1185">Reference proteome</keyword>
<evidence type="ECO:0000256" key="2">
    <source>
        <dbReference type="ARBA" id="ARBA00022741"/>
    </source>
</evidence>
<name>A0A7S7RC02_9BACI</name>
<protein>
    <submittedName>
        <fullName evidence="5">ATP-binding cassette domain-containing protein</fullName>
    </submittedName>
</protein>
<evidence type="ECO:0000259" key="4">
    <source>
        <dbReference type="PROSITE" id="PS50893"/>
    </source>
</evidence>
<keyword evidence="3 5" id="KW-0067">ATP-binding</keyword>
<reference evidence="5 6" key="2">
    <citation type="journal article" date="2019" name="Int. J. Syst. Evol. Microbiol.">
        <title>Anaerobacillus isosaccharinicus sp. nov., an alkaliphilic bacterium which degrades isosaccharinic acid.</title>
        <authorList>
            <person name="Bassil N.M."/>
            <person name="Lloyd J.R."/>
        </authorList>
    </citation>
    <scope>NUCLEOTIDE SEQUENCE [LARGE SCALE GENOMIC DNA]</scope>
    <source>
        <strain evidence="5 6">NB2006</strain>
    </source>
</reference>
<dbReference type="Gene3D" id="3.40.50.300">
    <property type="entry name" value="P-loop containing nucleotide triphosphate hydrolases"/>
    <property type="match status" value="1"/>
</dbReference>
<dbReference type="GO" id="GO:0005524">
    <property type="term" value="F:ATP binding"/>
    <property type="evidence" value="ECO:0007669"/>
    <property type="project" value="UniProtKB-KW"/>
</dbReference>
<dbReference type="InterPro" id="IPR003593">
    <property type="entry name" value="AAA+_ATPase"/>
</dbReference>
<dbReference type="KEGG" id="aia:AWH56_001810"/>
<dbReference type="InterPro" id="IPR017871">
    <property type="entry name" value="ABC_transporter-like_CS"/>
</dbReference>
<dbReference type="InterPro" id="IPR003439">
    <property type="entry name" value="ABC_transporter-like_ATP-bd"/>
</dbReference>
<dbReference type="EMBL" id="CP063356">
    <property type="protein sequence ID" value="QOY36455.1"/>
    <property type="molecule type" value="Genomic_DNA"/>
</dbReference>
<evidence type="ECO:0000256" key="3">
    <source>
        <dbReference type="ARBA" id="ARBA00022840"/>
    </source>
</evidence>
<dbReference type="PANTHER" id="PTHR42781">
    <property type="entry name" value="SPERMIDINE/PUTRESCINE IMPORT ATP-BINDING PROTEIN POTA"/>
    <property type="match status" value="1"/>
</dbReference>